<feature type="region of interest" description="Disordered" evidence="12">
    <location>
        <begin position="41"/>
        <end position="65"/>
    </location>
</feature>
<evidence type="ECO:0000256" key="6">
    <source>
        <dbReference type="ARBA" id="ARBA00022618"/>
    </source>
</evidence>
<evidence type="ECO:0000313" key="13">
    <source>
        <dbReference type="EMBL" id="PNI53936.1"/>
    </source>
</evidence>
<evidence type="ECO:0000256" key="4">
    <source>
        <dbReference type="ARBA" id="ARBA00018313"/>
    </source>
</evidence>
<dbReference type="PANTHER" id="PTHR31167">
    <property type="entry name" value="SPINDLE AND CENTRIOLE ASSOCIATED PROTEIN 1 SPICE1"/>
    <property type="match status" value="1"/>
</dbReference>
<protein>
    <recommendedName>
        <fullName evidence="4">Spindle and centriole-associated protein 1</fullName>
    </recommendedName>
    <alternativeName>
        <fullName evidence="11">Coiled-coil domain-containing protein 52</fullName>
    </alternativeName>
</protein>
<dbReference type="Proteomes" id="UP000236370">
    <property type="component" value="Unassembled WGS sequence"/>
</dbReference>
<dbReference type="EMBL" id="NBAG03000270">
    <property type="protein sequence ID" value="PNI53936.1"/>
    <property type="molecule type" value="Genomic_DNA"/>
</dbReference>
<dbReference type="PANTHER" id="PTHR31167:SF3">
    <property type="entry name" value="SPINDLE AND CENTRIOLE-ASSOCIATED PROTEIN 1"/>
    <property type="match status" value="1"/>
</dbReference>
<keyword evidence="7" id="KW-0498">Mitosis</keyword>
<dbReference type="AlphaFoldDB" id="A0A2J8M338"/>
<feature type="compositionally biased region" description="Polar residues" evidence="12">
    <location>
        <begin position="41"/>
        <end position="59"/>
    </location>
</feature>
<feature type="non-terminal residue" evidence="13">
    <location>
        <position position="1"/>
    </location>
</feature>
<evidence type="ECO:0000256" key="2">
    <source>
        <dbReference type="ARBA" id="ARBA00004186"/>
    </source>
</evidence>
<dbReference type="GO" id="GO:0005814">
    <property type="term" value="C:centriole"/>
    <property type="evidence" value="ECO:0007669"/>
    <property type="project" value="UniProtKB-SubCell"/>
</dbReference>
<evidence type="ECO:0000256" key="9">
    <source>
        <dbReference type="ARBA" id="ARBA00023212"/>
    </source>
</evidence>
<evidence type="ECO:0000256" key="1">
    <source>
        <dbReference type="ARBA" id="ARBA00004114"/>
    </source>
</evidence>
<gene>
    <name evidence="13" type="ORF">CK820_G0023806</name>
</gene>
<feature type="region of interest" description="Disordered" evidence="12">
    <location>
        <begin position="118"/>
        <end position="178"/>
    </location>
</feature>
<keyword evidence="6" id="KW-0132">Cell division</keyword>
<evidence type="ECO:0000256" key="3">
    <source>
        <dbReference type="ARBA" id="ARBA00011745"/>
    </source>
</evidence>
<dbReference type="GO" id="GO:0005819">
    <property type="term" value="C:spindle"/>
    <property type="evidence" value="ECO:0007669"/>
    <property type="project" value="UniProtKB-SubCell"/>
</dbReference>
<evidence type="ECO:0000256" key="5">
    <source>
        <dbReference type="ARBA" id="ARBA00022490"/>
    </source>
</evidence>
<keyword evidence="5" id="KW-0963">Cytoplasm</keyword>
<evidence type="ECO:0000256" key="10">
    <source>
        <dbReference type="ARBA" id="ARBA00023306"/>
    </source>
</evidence>
<organism evidence="13 14">
    <name type="scientific">Pan troglodytes</name>
    <name type="common">Chimpanzee</name>
    <dbReference type="NCBI Taxonomy" id="9598"/>
    <lineage>
        <taxon>Eukaryota</taxon>
        <taxon>Metazoa</taxon>
        <taxon>Chordata</taxon>
        <taxon>Craniata</taxon>
        <taxon>Vertebrata</taxon>
        <taxon>Euteleostomi</taxon>
        <taxon>Mammalia</taxon>
        <taxon>Eutheria</taxon>
        <taxon>Euarchontoglires</taxon>
        <taxon>Primates</taxon>
        <taxon>Haplorrhini</taxon>
        <taxon>Catarrhini</taxon>
        <taxon>Hominidae</taxon>
        <taxon>Pan</taxon>
    </lineage>
</organism>
<dbReference type="Pfam" id="PF15678">
    <property type="entry name" value="SPICE"/>
    <property type="match status" value="1"/>
</dbReference>
<evidence type="ECO:0000256" key="12">
    <source>
        <dbReference type="SAM" id="MobiDB-lite"/>
    </source>
</evidence>
<dbReference type="GO" id="GO:0090307">
    <property type="term" value="P:mitotic spindle assembly"/>
    <property type="evidence" value="ECO:0007669"/>
    <property type="project" value="InterPro"/>
</dbReference>
<evidence type="ECO:0000256" key="7">
    <source>
        <dbReference type="ARBA" id="ARBA00022776"/>
    </source>
</evidence>
<reference evidence="13 14" key="1">
    <citation type="submission" date="2017-12" db="EMBL/GenBank/DDBJ databases">
        <title>High-resolution comparative analysis of great ape genomes.</title>
        <authorList>
            <person name="Pollen A."/>
            <person name="Hastie A."/>
            <person name="Hormozdiari F."/>
            <person name="Dougherty M."/>
            <person name="Liu R."/>
            <person name="Chaisson M."/>
            <person name="Hoppe E."/>
            <person name="Hill C."/>
            <person name="Pang A."/>
            <person name="Hillier L."/>
            <person name="Baker C."/>
            <person name="Armstrong J."/>
            <person name="Shendure J."/>
            <person name="Paten B."/>
            <person name="Wilson R."/>
            <person name="Chao H."/>
            <person name="Schneider V."/>
            <person name="Ventura M."/>
            <person name="Kronenberg Z."/>
            <person name="Murali S."/>
            <person name="Gordon D."/>
            <person name="Cantsilieris S."/>
            <person name="Munson K."/>
            <person name="Nelson B."/>
            <person name="Raja A."/>
            <person name="Underwood J."/>
            <person name="Diekhans M."/>
            <person name="Fiddes I."/>
            <person name="Haussler D."/>
            <person name="Eichler E."/>
        </authorList>
    </citation>
    <scope>NUCLEOTIDE SEQUENCE [LARGE SCALE GENOMIC DNA]</scope>
    <source>
        <strain evidence="13">Yerkes chimp pedigree #C0471</strain>
    </source>
</reference>
<dbReference type="InterPro" id="IPR031387">
    <property type="entry name" value="SPICE1"/>
</dbReference>
<feature type="compositionally biased region" description="Polar residues" evidence="12">
    <location>
        <begin position="127"/>
        <end position="161"/>
    </location>
</feature>
<keyword evidence="8" id="KW-0175">Coiled coil</keyword>
<comment type="caution">
    <text evidence="13">The sequence shown here is derived from an EMBL/GenBank/DDBJ whole genome shotgun (WGS) entry which is preliminary data.</text>
</comment>
<evidence type="ECO:0000313" key="14">
    <source>
        <dbReference type="Proteomes" id="UP000236370"/>
    </source>
</evidence>
<comment type="subcellular location">
    <subcellularLocation>
        <location evidence="1">Cytoplasm</location>
        <location evidence="1">Cytoskeleton</location>
        <location evidence="1">Microtubule organizing center</location>
        <location evidence="1">Centrosome</location>
        <location evidence="1">Centriole</location>
    </subcellularLocation>
    <subcellularLocation>
        <location evidence="2">Cytoplasm</location>
        <location evidence="2">Cytoskeleton</location>
        <location evidence="2">Spindle</location>
    </subcellularLocation>
</comment>
<accession>A0A2J8M338</accession>
<keyword evidence="9" id="KW-0206">Cytoskeleton</keyword>
<evidence type="ECO:0000256" key="11">
    <source>
        <dbReference type="ARBA" id="ARBA00030722"/>
    </source>
</evidence>
<dbReference type="GO" id="GO:0051301">
    <property type="term" value="P:cell division"/>
    <property type="evidence" value="ECO:0007669"/>
    <property type="project" value="UniProtKB-KW"/>
</dbReference>
<evidence type="ECO:0000256" key="8">
    <source>
        <dbReference type="ARBA" id="ARBA00023054"/>
    </source>
</evidence>
<sequence>LDNSLNSQSNTNTDRFLQQLTEENSELISKLWTDIQQKIATESQITPPGTPSSALSSGEQRAALNATNAVKRLQTRLQPEESTETLDSSYVVGHVLNSRKQKQLLNKEGAKRTIEISLPGAEAPESSKCSTVSPVSGINTRRSSGATGNSCSPLNATSGSGRFTPLNPRAKIEKQNEEGWFALSTHVS</sequence>
<keyword evidence="10" id="KW-0131">Cell cycle</keyword>
<name>A0A2J8M338_PANTR</name>
<proteinExistence type="predicted"/>
<comment type="subunit">
    <text evidence="3">Interacts with CEP120.</text>
</comment>